<comment type="caution">
    <text evidence="2">The sequence shown here is derived from an EMBL/GenBank/DDBJ whole genome shotgun (WGS) entry which is preliminary data.</text>
</comment>
<keyword evidence="1" id="KW-0812">Transmembrane</keyword>
<evidence type="ECO:0008006" key="4">
    <source>
        <dbReference type="Google" id="ProtNLM"/>
    </source>
</evidence>
<accession>A0A3E3ECQ2</accession>
<evidence type="ECO:0000256" key="1">
    <source>
        <dbReference type="SAM" id="Phobius"/>
    </source>
</evidence>
<feature type="transmembrane region" description="Helical" evidence="1">
    <location>
        <begin position="50"/>
        <end position="73"/>
    </location>
</feature>
<organism evidence="2 3">
    <name type="scientific">Thomasclavelia ramosa</name>
    <dbReference type="NCBI Taxonomy" id="1547"/>
    <lineage>
        <taxon>Bacteria</taxon>
        <taxon>Bacillati</taxon>
        <taxon>Bacillota</taxon>
        <taxon>Erysipelotrichia</taxon>
        <taxon>Erysipelotrichales</taxon>
        <taxon>Coprobacillaceae</taxon>
        <taxon>Thomasclavelia</taxon>
    </lineage>
</organism>
<keyword evidence="1" id="KW-1133">Transmembrane helix</keyword>
<feature type="transmembrane region" description="Helical" evidence="1">
    <location>
        <begin position="25"/>
        <end position="44"/>
    </location>
</feature>
<keyword evidence="1" id="KW-0472">Membrane</keyword>
<proteinExistence type="predicted"/>
<gene>
    <name evidence="2" type="ORF">DXB93_10965</name>
</gene>
<evidence type="ECO:0000313" key="2">
    <source>
        <dbReference type="EMBL" id="RGD84348.1"/>
    </source>
</evidence>
<sequence>MDQRVKKAYFEEIEYQTKQINRLKIWLKNLLIISSLIIAIIFFVDKISMIITVISYIALIIIIIALIIINLAIRNGSMNVNNIIIKMEHIK</sequence>
<reference evidence="2 3" key="1">
    <citation type="submission" date="2018-08" db="EMBL/GenBank/DDBJ databases">
        <title>A genome reference for cultivated species of the human gut microbiota.</title>
        <authorList>
            <person name="Zou Y."/>
            <person name="Xue W."/>
            <person name="Luo G."/>
        </authorList>
    </citation>
    <scope>NUCLEOTIDE SEQUENCE [LARGE SCALE GENOMIC DNA]</scope>
    <source>
        <strain evidence="2 3">OM06-4</strain>
    </source>
</reference>
<dbReference type="RefSeq" id="WP_008791333.1">
    <property type="nucleotide sequence ID" value="NZ_AP031443.1"/>
</dbReference>
<name>A0A3E3ECQ2_9FIRM</name>
<protein>
    <recommendedName>
        <fullName evidence="4">DUF202 domain-containing protein</fullName>
    </recommendedName>
</protein>
<evidence type="ECO:0000313" key="3">
    <source>
        <dbReference type="Proteomes" id="UP000261032"/>
    </source>
</evidence>
<dbReference type="Proteomes" id="UP000261032">
    <property type="component" value="Unassembled WGS sequence"/>
</dbReference>
<dbReference type="AlphaFoldDB" id="A0A3E3ECQ2"/>
<dbReference type="EMBL" id="QUSL01000017">
    <property type="protein sequence ID" value="RGD84348.1"/>
    <property type="molecule type" value="Genomic_DNA"/>
</dbReference>